<evidence type="ECO:0000313" key="2">
    <source>
        <dbReference type="EMBL" id="CAF0701875.1"/>
    </source>
</evidence>
<dbReference type="AlphaFoldDB" id="A0A8J2BRK6"/>
<protein>
    <submittedName>
        <fullName evidence="2">Uncharacterized protein</fullName>
    </submittedName>
</protein>
<dbReference type="EMBL" id="CAJNOB010000038">
    <property type="protein sequence ID" value="CAF0701875.1"/>
    <property type="molecule type" value="Genomic_DNA"/>
</dbReference>
<keyword evidence="3" id="KW-1185">Reference proteome</keyword>
<feature type="region of interest" description="Disordered" evidence="1">
    <location>
        <begin position="92"/>
        <end position="126"/>
    </location>
</feature>
<sequence length="126" mass="14502">MKLAMDKEDPKDPEPRFKLGVRYFTEKLLSFSGTSRMASNQFDVATSLSSYFSIIKASSKTLPCQDRFAEKESLFEREKFWPNNSKEPAIFCSDPYKGYESKEPTKPLLTKADTTEHNRSLNMKGR</sequence>
<dbReference type="Proteomes" id="UP000663859">
    <property type="component" value="Unassembled WGS sequence"/>
</dbReference>
<comment type="caution">
    <text evidence="2">The sequence shown here is derived from an EMBL/GenBank/DDBJ whole genome shotgun (WGS) entry which is preliminary data.</text>
</comment>
<evidence type="ECO:0000256" key="1">
    <source>
        <dbReference type="SAM" id="MobiDB-lite"/>
    </source>
</evidence>
<evidence type="ECO:0000313" key="3">
    <source>
        <dbReference type="Proteomes" id="UP000663859"/>
    </source>
</evidence>
<gene>
    <name evidence="2" type="ORF">MPNT_430004</name>
</gene>
<name>A0A8J2BRK6_9BACT</name>
<accession>A0A8J2BRK6</accession>
<organism evidence="2 3">
    <name type="scientific">Candidatus Methylacidithermus pantelleriae</name>
    <dbReference type="NCBI Taxonomy" id="2744239"/>
    <lineage>
        <taxon>Bacteria</taxon>
        <taxon>Pseudomonadati</taxon>
        <taxon>Verrucomicrobiota</taxon>
        <taxon>Methylacidiphilae</taxon>
        <taxon>Methylacidiphilales</taxon>
        <taxon>Methylacidiphilaceae</taxon>
        <taxon>Candidatus Methylacidithermus</taxon>
    </lineage>
</organism>
<proteinExistence type="predicted"/>
<reference evidence="2" key="1">
    <citation type="submission" date="2021-02" db="EMBL/GenBank/DDBJ databases">
        <authorList>
            <person name="Cremers G."/>
            <person name="Picone N."/>
        </authorList>
    </citation>
    <scope>NUCLEOTIDE SEQUENCE</scope>
    <source>
        <strain evidence="2">PQ17</strain>
    </source>
</reference>